<name>A0A645IV80_9ZZZZ</name>
<gene>
    <name evidence="1" type="ORF">SDC9_203017</name>
</gene>
<reference evidence="1" key="1">
    <citation type="submission" date="2019-08" db="EMBL/GenBank/DDBJ databases">
        <authorList>
            <person name="Kucharzyk K."/>
            <person name="Murdoch R.W."/>
            <person name="Higgins S."/>
            <person name="Loffler F."/>
        </authorList>
    </citation>
    <scope>NUCLEOTIDE SEQUENCE</scope>
</reference>
<organism evidence="1">
    <name type="scientific">bioreactor metagenome</name>
    <dbReference type="NCBI Taxonomy" id="1076179"/>
    <lineage>
        <taxon>unclassified sequences</taxon>
        <taxon>metagenomes</taxon>
        <taxon>ecological metagenomes</taxon>
    </lineage>
</organism>
<proteinExistence type="predicted"/>
<evidence type="ECO:0000313" key="1">
    <source>
        <dbReference type="EMBL" id="MPN55335.1"/>
    </source>
</evidence>
<sequence>MTINTTLEKKIDQQSEVSNQQQIQFEGDYPQEDLLLLAKAWEITEPQS</sequence>
<dbReference type="AlphaFoldDB" id="A0A645IV80"/>
<protein>
    <submittedName>
        <fullName evidence="1">Uncharacterized protein</fullName>
    </submittedName>
</protein>
<dbReference type="EMBL" id="VSSQ01124450">
    <property type="protein sequence ID" value="MPN55335.1"/>
    <property type="molecule type" value="Genomic_DNA"/>
</dbReference>
<accession>A0A645IV80</accession>
<comment type="caution">
    <text evidence="1">The sequence shown here is derived from an EMBL/GenBank/DDBJ whole genome shotgun (WGS) entry which is preliminary data.</text>
</comment>